<organism evidence="10 11">
    <name type="scientific">Loigolactobacillus coryniformis subsp. coryniformis KCTC 3167 = DSM 20001</name>
    <dbReference type="NCBI Taxonomy" id="913848"/>
    <lineage>
        <taxon>Bacteria</taxon>
        <taxon>Bacillati</taxon>
        <taxon>Bacillota</taxon>
        <taxon>Bacilli</taxon>
        <taxon>Lactobacillales</taxon>
        <taxon>Lactobacillaceae</taxon>
        <taxon>Loigolactobacillus</taxon>
    </lineage>
</organism>
<evidence type="ECO:0000256" key="4">
    <source>
        <dbReference type="ARBA" id="ARBA00022694"/>
    </source>
</evidence>
<dbReference type="CDD" id="cd01992">
    <property type="entry name" value="TilS_N"/>
    <property type="match status" value="1"/>
</dbReference>
<dbReference type="EC" id="6.3.4.19" evidence="8"/>
<dbReference type="eggNOG" id="COG0037">
    <property type="taxonomic scope" value="Bacteria"/>
</dbReference>
<dbReference type="Pfam" id="PF01171">
    <property type="entry name" value="ATP_bind_3"/>
    <property type="match status" value="1"/>
</dbReference>
<evidence type="ECO:0000256" key="8">
    <source>
        <dbReference type="HAMAP-Rule" id="MF_01161"/>
    </source>
</evidence>
<evidence type="ECO:0000259" key="9">
    <source>
        <dbReference type="SMART" id="SM00977"/>
    </source>
</evidence>
<comment type="similarity">
    <text evidence="8">Belongs to the tRNA(Ile)-lysidine synthase family.</text>
</comment>
<dbReference type="InterPro" id="IPR012795">
    <property type="entry name" value="tRNA_Ile_lys_synt_N"/>
</dbReference>
<dbReference type="NCBIfam" id="TIGR02432">
    <property type="entry name" value="lysidine_TilS_N"/>
    <property type="match status" value="1"/>
</dbReference>
<dbReference type="HAMAP" id="MF_01161">
    <property type="entry name" value="tRNA_Ile_lys_synt"/>
    <property type="match status" value="1"/>
</dbReference>
<dbReference type="GO" id="GO:0006400">
    <property type="term" value="P:tRNA modification"/>
    <property type="evidence" value="ECO:0007669"/>
    <property type="project" value="UniProtKB-UniRule"/>
</dbReference>
<dbReference type="NCBIfam" id="TIGR02433">
    <property type="entry name" value="lysidine_TilS_C"/>
    <property type="match status" value="1"/>
</dbReference>
<keyword evidence="5" id="KW-0547">Nucleotide-binding</keyword>
<evidence type="ECO:0000256" key="1">
    <source>
        <dbReference type="ARBA" id="ARBA00004496"/>
    </source>
</evidence>
<dbReference type="InterPro" id="IPR012796">
    <property type="entry name" value="Lysidine-tRNA-synth_C"/>
</dbReference>
<dbReference type="EMBL" id="AZCN01000053">
    <property type="protein sequence ID" value="KRK15243.1"/>
    <property type="molecule type" value="Genomic_DNA"/>
</dbReference>
<keyword evidence="3 8" id="KW-0436">Ligase</keyword>
<dbReference type="Pfam" id="PF11734">
    <property type="entry name" value="TilS_C"/>
    <property type="match status" value="1"/>
</dbReference>
<dbReference type="GO" id="GO:0005524">
    <property type="term" value="F:ATP binding"/>
    <property type="evidence" value="ECO:0007669"/>
    <property type="project" value="UniProtKB-KW"/>
</dbReference>
<dbReference type="SUPFAM" id="SSF52402">
    <property type="entry name" value="Adenine nucleotide alpha hydrolases-like"/>
    <property type="match status" value="1"/>
</dbReference>
<gene>
    <name evidence="8" type="primary">tilS</name>
    <name evidence="10" type="ORF">FD22_GL001838</name>
</gene>
<dbReference type="InterPro" id="IPR012094">
    <property type="entry name" value="tRNA_Ile_lys_synt"/>
</dbReference>
<name>A0A0R1F0B3_9LACO</name>
<keyword evidence="4 8" id="KW-0819">tRNA processing</keyword>
<dbReference type="GO" id="GO:0005737">
    <property type="term" value="C:cytoplasm"/>
    <property type="evidence" value="ECO:0007669"/>
    <property type="project" value="UniProtKB-SubCell"/>
</dbReference>
<dbReference type="GO" id="GO:0032267">
    <property type="term" value="F:tRNA(Ile)-lysidine synthase activity"/>
    <property type="evidence" value="ECO:0007669"/>
    <property type="project" value="UniProtKB-EC"/>
</dbReference>
<comment type="subcellular location">
    <subcellularLocation>
        <location evidence="1 8">Cytoplasm</location>
    </subcellularLocation>
</comment>
<dbReference type="InterPro" id="IPR011063">
    <property type="entry name" value="TilS/TtcA_N"/>
</dbReference>
<dbReference type="PATRIC" id="fig|913848.6.peg.1881"/>
<dbReference type="PANTHER" id="PTHR43033:SF1">
    <property type="entry name" value="TRNA(ILE)-LYSIDINE SYNTHASE-RELATED"/>
    <property type="match status" value="1"/>
</dbReference>
<keyword evidence="6" id="KW-0067">ATP-binding</keyword>
<dbReference type="Proteomes" id="UP000051181">
    <property type="component" value="Unassembled WGS sequence"/>
</dbReference>
<feature type="domain" description="Lysidine-tRNA(Ile) synthetase C-terminal" evidence="9">
    <location>
        <begin position="384"/>
        <end position="457"/>
    </location>
</feature>
<keyword evidence="2 8" id="KW-0963">Cytoplasm</keyword>
<comment type="catalytic activity">
    <reaction evidence="7 8">
        <text>cytidine(34) in tRNA(Ile2) + L-lysine + ATP = lysidine(34) in tRNA(Ile2) + AMP + diphosphate + H(+)</text>
        <dbReference type="Rhea" id="RHEA:43744"/>
        <dbReference type="Rhea" id="RHEA-COMP:10625"/>
        <dbReference type="Rhea" id="RHEA-COMP:10670"/>
        <dbReference type="ChEBI" id="CHEBI:15378"/>
        <dbReference type="ChEBI" id="CHEBI:30616"/>
        <dbReference type="ChEBI" id="CHEBI:32551"/>
        <dbReference type="ChEBI" id="CHEBI:33019"/>
        <dbReference type="ChEBI" id="CHEBI:82748"/>
        <dbReference type="ChEBI" id="CHEBI:83665"/>
        <dbReference type="ChEBI" id="CHEBI:456215"/>
        <dbReference type="EC" id="6.3.4.19"/>
    </reaction>
</comment>
<evidence type="ECO:0000256" key="2">
    <source>
        <dbReference type="ARBA" id="ARBA00022490"/>
    </source>
</evidence>
<evidence type="ECO:0000313" key="10">
    <source>
        <dbReference type="EMBL" id="KRK15243.1"/>
    </source>
</evidence>
<dbReference type="PANTHER" id="PTHR43033">
    <property type="entry name" value="TRNA(ILE)-LYSIDINE SYNTHASE-RELATED"/>
    <property type="match status" value="1"/>
</dbReference>
<evidence type="ECO:0000256" key="3">
    <source>
        <dbReference type="ARBA" id="ARBA00022598"/>
    </source>
</evidence>
<dbReference type="AlphaFoldDB" id="A0A0R1F0B3"/>
<dbReference type="SMART" id="SM00977">
    <property type="entry name" value="TilS_C"/>
    <property type="match status" value="1"/>
</dbReference>
<reference evidence="10 11" key="1">
    <citation type="journal article" date="2015" name="Genome Announc.">
        <title>Expanding the biotechnology potential of lactobacilli through comparative genomics of 213 strains and associated genera.</title>
        <authorList>
            <person name="Sun Z."/>
            <person name="Harris H.M."/>
            <person name="McCann A."/>
            <person name="Guo C."/>
            <person name="Argimon S."/>
            <person name="Zhang W."/>
            <person name="Yang X."/>
            <person name="Jeffery I.B."/>
            <person name="Cooney J.C."/>
            <person name="Kagawa T.F."/>
            <person name="Liu W."/>
            <person name="Song Y."/>
            <person name="Salvetti E."/>
            <person name="Wrobel A."/>
            <person name="Rasinkangas P."/>
            <person name="Parkhill J."/>
            <person name="Rea M.C."/>
            <person name="O'Sullivan O."/>
            <person name="Ritari J."/>
            <person name="Douillard F.P."/>
            <person name="Paul Ross R."/>
            <person name="Yang R."/>
            <person name="Briner A.E."/>
            <person name="Felis G.E."/>
            <person name="de Vos W.M."/>
            <person name="Barrangou R."/>
            <person name="Klaenhammer T.R."/>
            <person name="Caufield P.W."/>
            <person name="Cui Y."/>
            <person name="Zhang H."/>
            <person name="O'Toole P.W."/>
        </authorList>
    </citation>
    <scope>NUCLEOTIDE SEQUENCE [LARGE SCALE GENOMIC DNA]</scope>
    <source>
        <strain evidence="10 11">DSM 20001</strain>
    </source>
</reference>
<dbReference type="Gene3D" id="3.40.50.620">
    <property type="entry name" value="HUPs"/>
    <property type="match status" value="1"/>
</dbReference>
<sequence>MSESEVVYMQDAFTAHIEQLQLWRAQTPVLVAVSTGADSMALLDLLAHLPVALRPQINVVHVNHQLRAASVREAAFLTDYCARHGWPLYQTKWPMAEHPVHGTEAAARAFRYAYFAQVLQQQKISVLLTAHHADDQLETLLMRLVRGGDIQQLAAIATQRPFHQAKLVRPLLPFTRQQLRTYVAARKLTFFEDETNQDPRFTRNRLRQRVVPVLKQMQPLAAEHAADYVVQLQRLLRVNQRQMDQVLADCGDFLAIGYRGDLTQWQQLDTDVQYLALERLLTRLLVQQGITVKQRQKKELQQLLQHSRAQTTLNLAAGWQFVKSYQAFTIMPATTAVGQTSYTLAPGATCQVNGLQVSLQAGTATVSEADDSLEVWLASAELPLKIRHRQPGDRLSLRNGHQKINRILIDQKIPQQQRDRLWLITTQQNTVLWLLDVKKSQLFNPQQTDKIHYRLIIKK</sequence>
<evidence type="ECO:0000256" key="7">
    <source>
        <dbReference type="ARBA" id="ARBA00048539"/>
    </source>
</evidence>
<accession>A0A0R1F0B3</accession>
<protein>
    <recommendedName>
        <fullName evidence="8">tRNA(Ile)-lysidine synthase</fullName>
        <ecNumber evidence="8">6.3.4.19</ecNumber>
    </recommendedName>
    <alternativeName>
        <fullName evidence="8">tRNA(Ile)-2-lysyl-cytidine synthase</fullName>
    </alternativeName>
    <alternativeName>
        <fullName evidence="8">tRNA(Ile)-lysidine synthetase</fullName>
    </alternativeName>
</protein>
<evidence type="ECO:0000256" key="6">
    <source>
        <dbReference type="ARBA" id="ARBA00022840"/>
    </source>
</evidence>
<evidence type="ECO:0000313" key="11">
    <source>
        <dbReference type="Proteomes" id="UP000051181"/>
    </source>
</evidence>
<comment type="caution">
    <text evidence="8">Lacks conserved residue(s) required for the propagation of feature annotation.</text>
</comment>
<dbReference type="SUPFAM" id="SSF56037">
    <property type="entry name" value="PheT/TilS domain"/>
    <property type="match status" value="1"/>
</dbReference>
<proteinExistence type="inferred from homology"/>
<comment type="caution">
    <text evidence="10">The sequence shown here is derived from an EMBL/GenBank/DDBJ whole genome shotgun (WGS) entry which is preliminary data.</text>
</comment>
<dbReference type="InterPro" id="IPR014729">
    <property type="entry name" value="Rossmann-like_a/b/a_fold"/>
</dbReference>
<evidence type="ECO:0000256" key="5">
    <source>
        <dbReference type="ARBA" id="ARBA00022741"/>
    </source>
</evidence>
<comment type="function">
    <text evidence="8">Ligates lysine onto the cytidine present at position 34 of the AUA codon-specific tRNA(Ile) that contains the anticodon CAU, in an ATP-dependent manner. Cytidine is converted to lysidine, thus changing the amino acid specificity of the tRNA from methionine to isoleucine.</text>
</comment>